<dbReference type="RefSeq" id="WP_175557747.1">
    <property type="nucleotide sequence ID" value="NZ_FODT01000014.1"/>
</dbReference>
<evidence type="ECO:0000313" key="2">
    <source>
        <dbReference type="EMBL" id="SEP31213.1"/>
    </source>
</evidence>
<dbReference type="AlphaFoldDB" id="A0A1H8WUP4"/>
<evidence type="ECO:0000313" key="3">
    <source>
        <dbReference type="Proteomes" id="UP000199615"/>
    </source>
</evidence>
<feature type="coiled-coil region" evidence="1">
    <location>
        <begin position="269"/>
        <end position="303"/>
    </location>
</feature>
<dbReference type="EMBL" id="FODT01000014">
    <property type="protein sequence ID" value="SEP31213.1"/>
    <property type="molecule type" value="Genomic_DNA"/>
</dbReference>
<organism evidence="2 3">
    <name type="scientific">Rhodopseudomonas pseudopalustris</name>
    <dbReference type="NCBI Taxonomy" id="1513892"/>
    <lineage>
        <taxon>Bacteria</taxon>
        <taxon>Pseudomonadati</taxon>
        <taxon>Pseudomonadota</taxon>
        <taxon>Alphaproteobacteria</taxon>
        <taxon>Hyphomicrobiales</taxon>
        <taxon>Nitrobacteraceae</taxon>
        <taxon>Rhodopseudomonas</taxon>
    </lineage>
</organism>
<evidence type="ECO:0000256" key="1">
    <source>
        <dbReference type="SAM" id="Coils"/>
    </source>
</evidence>
<gene>
    <name evidence="2" type="ORF">SAMN05444123_1144</name>
</gene>
<proteinExistence type="predicted"/>
<reference evidence="3" key="1">
    <citation type="submission" date="2016-10" db="EMBL/GenBank/DDBJ databases">
        <authorList>
            <person name="Varghese N."/>
            <person name="Submissions S."/>
        </authorList>
    </citation>
    <scope>NUCLEOTIDE SEQUENCE [LARGE SCALE GENOMIC DNA]</scope>
    <source>
        <strain evidence="3">DSM 123</strain>
    </source>
</reference>
<accession>A0A1H8WUP4</accession>
<keyword evidence="1" id="KW-0175">Coiled coil</keyword>
<keyword evidence="3" id="KW-1185">Reference proteome</keyword>
<sequence length="495" mass="54989">MAKRILTIGIELASPNVEGRDFEDRISLLDWDIVLFRPVIDKFKYDSIQTFQGKASLSESSSFSLKESCEHWRREIKQAFDNGRTIIVFLPPIDEVFIDTGKREYSGTGRNQKTTRIVDFYSNYNAIPISYSPVLASGTSIKLTTLGQELLGFYWAEFADLSEFKVLLPSETTGTTLTTKIGDKPVGAVLRSKTSTGSLVLLPDIQFDRDEFYLDEVGEDESPWTPEGERFAAKIIGSLVALDKSLHSSAEITPEPAWATDSVFALKKEETFLRELLDAEREVEAAQKRKEDAKDRLSGAGRLRALLYEKGRPLERALIEALEILGFRATSYKEGSSEFDVIFESDEGRLLGEAEGKDNKAINIDKLRQLAMNIHEDLLRDEVSSPAKGVLFGNGFRLLPPASRETQFTQKCITAAASSGTALISTSEIFSVARYLSNSDDPAFAKSCRDSLISGNGLVTMPAPPADLDTETITQVDQRNLIESHEPRRADQQKA</sequence>
<dbReference type="Proteomes" id="UP000199615">
    <property type="component" value="Unassembled WGS sequence"/>
</dbReference>
<name>A0A1H8WUP4_9BRAD</name>
<protein>
    <submittedName>
        <fullName evidence="2">Uncharacterized protein</fullName>
    </submittedName>
</protein>